<feature type="region of interest" description="Disordered" evidence="1">
    <location>
        <begin position="1"/>
        <end position="102"/>
    </location>
</feature>
<sequence length="136" mass="15828">MTDKQRAALEKAQKARAEQLRLMQAKREKERKEQDKQRRIDEAKRILEEEKEQKRLAREERQNTKRGKKATPTPTPTPTRSKRSKPAAKAQPAAIRPSKKKSVILKFGDDEPFFDSRSPFFEEDNVEEDNYGGIFG</sequence>
<gene>
    <name evidence="2" type="ORF">SPPG_02196</name>
</gene>
<feature type="compositionally biased region" description="Basic and acidic residues" evidence="1">
    <location>
        <begin position="1"/>
        <end position="63"/>
    </location>
</feature>
<dbReference type="Proteomes" id="UP000053201">
    <property type="component" value="Unassembled WGS sequence"/>
</dbReference>
<name>A0A0L0HQA7_SPIPD</name>
<reference evidence="2 3" key="1">
    <citation type="submission" date="2009-08" db="EMBL/GenBank/DDBJ databases">
        <title>The Genome Sequence of Spizellomyces punctatus strain DAOM BR117.</title>
        <authorList>
            <consortium name="The Broad Institute Genome Sequencing Platform"/>
            <person name="Russ C."/>
            <person name="Cuomo C."/>
            <person name="Shea T."/>
            <person name="Young S.K."/>
            <person name="Zeng Q."/>
            <person name="Koehrsen M."/>
            <person name="Haas B."/>
            <person name="Borodovsky M."/>
            <person name="Guigo R."/>
            <person name="Alvarado L."/>
            <person name="Berlin A."/>
            <person name="Bochicchio J."/>
            <person name="Borenstein D."/>
            <person name="Chapman S."/>
            <person name="Chen Z."/>
            <person name="Engels R."/>
            <person name="Freedman E."/>
            <person name="Gellesch M."/>
            <person name="Goldberg J."/>
            <person name="Griggs A."/>
            <person name="Gujja S."/>
            <person name="Heiman D."/>
            <person name="Hepburn T."/>
            <person name="Howarth C."/>
            <person name="Jen D."/>
            <person name="Larson L."/>
            <person name="Lewis B."/>
            <person name="Mehta T."/>
            <person name="Park D."/>
            <person name="Pearson M."/>
            <person name="Roberts A."/>
            <person name="Saif S."/>
            <person name="Shenoy N."/>
            <person name="Sisk P."/>
            <person name="Stolte C."/>
            <person name="Sykes S."/>
            <person name="Thomson T."/>
            <person name="Walk T."/>
            <person name="White J."/>
            <person name="Yandava C."/>
            <person name="Burger G."/>
            <person name="Gray M.W."/>
            <person name="Holland P.W.H."/>
            <person name="King N."/>
            <person name="Lang F.B.F."/>
            <person name="Roger A.J."/>
            <person name="Ruiz-Trillo I."/>
            <person name="Lander E."/>
            <person name="Nusbaum C."/>
        </authorList>
    </citation>
    <scope>NUCLEOTIDE SEQUENCE [LARGE SCALE GENOMIC DNA]</scope>
    <source>
        <strain evidence="2 3">DAOM BR117</strain>
    </source>
</reference>
<accession>A0A0L0HQA7</accession>
<dbReference type="VEuPathDB" id="FungiDB:SPPG_02196"/>
<dbReference type="InParanoid" id="A0A0L0HQA7"/>
<dbReference type="GeneID" id="27685801"/>
<protein>
    <submittedName>
        <fullName evidence="2">Uncharacterized protein</fullName>
    </submittedName>
</protein>
<proteinExistence type="predicted"/>
<organism evidence="2 3">
    <name type="scientific">Spizellomyces punctatus (strain DAOM BR117)</name>
    <dbReference type="NCBI Taxonomy" id="645134"/>
    <lineage>
        <taxon>Eukaryota</taxon>
        <taxon>Fungi</taxon>
        <taxon>Fungi incertae sedis</taxon>
        <taxon>Chytridiomycota</taxon>
        <taxon>Chytridiomycota incertae sedis</taxon>
        <taxon>Chytridiomycetes</taxon>
        <taxon>Spizellomycetales</taxon>
        <taxon>Spizellomycetaceae</taxon>
        <taxon>Spizellomyces</taxon>
    </lineage>
</organism>
<evidence type="ECO:0000256" key="1">
    <source>
        <dbReference type="SAM" id="MobiDB-lite"/>
    </source>
</evidence>
<dbReference type="RefSeq" id="XP_016611174.1">
    <property type="nucleotide sequence ID" value="XM_016750492.1"/>
</dbReference>
<evidence type="ECO:0000313" key="3">
    <source>
        <dbReference type="Proteomes" id="UP000053201"/>
    </source>
</evidence>
<keyword evidence="3" id="KW-1185">Reference proteome</keyword>
<evidence type="ECO:0000313" key="2">
    <source>
        <dbReference type="EMBL" id="KND03135.1"/>
    </source>
</evidence>
<dbReference type="EMBL" id="KQ257452">
    <property type="protein sequence ID" value="KND03135.1"/>
    <property type="molecule type" value="Genomic_DNA"/>
</dbReference>
<dbReference type="AlphaFoldDB" id="A0A0L0HQA7"/>